<protein>
    <recommendedName>
        <fullName evidence="2">RHS repeat-associated core domain-containing protein</fullName>
    </recommendedName>
</protein>
<dbReference type="AlphaFoldDB" id="A0A644XT03"/>
<evidence type="ECO:0000313" key="1">
    <source>
        <dbReference type="EMBL" id="MPM19352.1"/>
    </source>
</evidence>
<dbReference type="InterPro" id="IPR022385">
    <property type="entry name" value="Rhs_assc_core"/>
</dbReference>
<gene>
    <name evidence="1" type="ORF">SDC9_65775</name>
</gene>
<dbReference type="Gene3D" id="2.180.10.10">
    <property type="entry name" value="RHS repeat-associated core"/>
    <property type="match status" value="1"/>
</dbReference>
<evidence type="ECO:0008006" key="2">
    <source>
        <dbReference type="Google" id="ProtNLM"/>
    </source>
</evidence>
<organism evidence="1">
    <name type="scientific">bioreactor metagenome</name>
    <dbReference type="NCBI Taxonomy" id="1076179"/>
    <lineage>
        <taxon>unclassified sequences</taxon>
        <taxon>metagenomes</taxon>
        <taxon>ecological metagenomes</taxon>
    </lineage>
</organism>
<dbReference type="NCBIfam" id="TIGR03696">
    <property type="entry name" value="Rhs_assc_core"/>
    <property type="match status" value="1"/>
</dbReference>
<name>A0A644XT03_9ZZZZ</name>
<reference evidence="1" key="1">
    <citation type="submission" date="2019-08" db="EMBL/GenBank/DDBJ databases">
        <authorList>
            <person name="Kucharzyk K."/>
            <person name="Murdoch R.W."/>
            <person name="Higgins S."/>
            <person name="Loffler F."/>
        </authorList>
    </citation>
    <scope>NUCLEOTIDE SEQUENCE</scope>
</reference>
<proteinExistence type="predicted"/>
<sequence length="118" mass="13591">MKRLSTQHSYFDARYYDSDLSVWLSVDPMSDEYPYQSPYMYCSGNPVMRIDPNGMWDDEIGINDKGEIVYYKQKAGADELYRVDENGNKVDVNGDGKMTEGTDYITFNKDDIKAKPKA</sequence>
<accession>A0A644XT03</accession>
<comment type="caution">
    <text evidence="1">The sequence shown here is derived from an EMBL/GenBank/DDBJ whole genome shotgun (WGS) entry which is preliminary data.</text>
</comment>
<dbReference type="EMBL" id="VSSQ01003160">
    <property type="protein sequence ID" value="MPM19352.1"/>
    <property type="molecule type" value="Genomic_DNA"/>
</dbReference>